<dbReference type="PROSITE" id="PS50112">
    <property type="entry name" value="PAS"/>
    <property type="match status" value="4"/>
</dbReference>
<evidence type="ECO:0000313" key="11">
    <source>
        <dbReference type="EMBL" id="QHT66906.1"/>
    </source>
</evidence>
<feature type="transmembrane region" description="Helical" evidence="7">
    <location>
        <begin position="143"/>
        <end position="163"/>
    </location>
</feature>
<dbReference type="GO" id="GO:0000155">
    <property type="term" value="F:phosphorelay sensor kinase activity"/>
    <property type="evidence" value="ECO:0007669"/>
    <property type="project" value="InterPro"/>
</dbReference>
<dbReference type="InterPro" id="IPR001610">
    <property type="entry name" value="PAC"/>
</dbReference>
<organism evidence="11 12">
    <name type="scientific">Rhodocytophaga rosea</name>
    <dbReference type="NCBI Taxonomy" id="2704465"/>
    <lineage>
        <taxon>Bacteria</taxon>
        <taxon>Pseudomonadati</taxon>
        <taxon>Bacteroidota</taxon>
        <taxon>Cytophagia</taxon>
        <taxon>Cytophagales</taxon>
        <taxon>Rhodocytophagaceae</taxon>
        <taxon>Rhodocytophaga</taxon>
    </lineage>
</organism>
<dbReference type="InterPro" id="IPR003661">
    <property type="entry name" value="HisK_dim/P_dom"/>
</dbReference>
<dbReference type="PRINTS" id="PR00344">
    <property type="entry name" value="BCTRLSENSOR"/>
</dbReference>
<feature type="coiled-coil region" evidence="6">
    <location>
        <begin position="282"/>
        <end position="337"/>
    </location>
</feature>
<comment type="catalytic activity">
    <reaction evidence="1">
        <text>ATP + protein L-histidine = ADP + protein N-phospho-L-histidine.</text>
        <dbReference type="EC" id="2.7.13.3"/>
    </reaction>
</comment>
<feature type="transmembrane region" description="Helical" evidence="7">
    <location>
        <begin position="246"/>
        <end position="265"/>
    </location>
</feature>
<dbReference type="CDD" id="cd00130">
    <property type="entry name" value="PAS"/>
    <property type="match status" value="4"/>
</dbReference>
<keyword evidence="4" id="KW-0808">Transferase</keyword>
<dbReference type="PANTHER" id="PTHR43304:SF1">
    <property type="entry name" value="PAC DOMAIN-CONTAINING PROTEIN"/>
    <property type="match status" value="1"/>
</dbReference>
<evidence type="ECO:0000259" key="9">
    <source>
        <dbReference type="PROSITE" id="PS50112"/>
    </source>
</evidence>
<keyword evidence="7" id="KW-0472">Membrane</keyword>
<dbReference type="CDD" id="cd00082">
    <property type="entry name" value="HisKA"/>
    <property type="match status" value="1"/>
</dbReference>
<dbReference type="PROSITE" id="PS50113">
    <property type="entry name" value="PAC"/>
    <property type="match status" value="2"/>
</dbReference>
<reference evidence="11 12" key="1">
    <citation type="submission" date="2020-01" db="EMBL/GenBank/DDBJ databases">
        <authorList>
            <person name="Kim M.K."/>
        </authorList>
    </citation>
    <scope>NUCLEOTIDE SEQUENCE [LARGE SCALE GENOMIC DNA]</scope>
    <source>
        <strain evidence="11 12">172606-1</strain>
    </source>
</reference>
<dbReference type="InterPro" id="IPR036890">
    <property type="entry name" value="HATPase_C_sf"/>
</dbReference>
<evidence type="ECO:0000256" key="5">
    <source>
        <dbReference type="ARBA" id="ARBA00022777"/>
    </source>
</evidence>
<dbReference type="PANTHER" id="PTHR43304">
    <property type="entry name" value="PHYTOCHROME-LIKE PROTEIN CPH1"/>
    <property type="match status" value="1"/>
</dbReference>
<dbReference type="GO" id="GO:0006355">
    <property type="term" value="P:regulation of DNA-templated transcription"/>
    <property type="evidence" value="ECO:0007669"/>
    <property type="project" value="InterPro"/>
</dbReference>
<feature type="transmembrane region" description="Helical" evidence="7">
    <location>
        <begin position="20"/>
        <end position="42"/>
    </location>
</feature>
<dbReference type="NCBIfam" id="TIGR00229">
    <property type="entry name" value="sensory_box"/>
    <property type="match status" value="5"/>
</dbReference>
<dbReference type="InterPro" id="IPR036097">
    <property type="entry name" value="HisK_dim/P_sf"/>
</dbReference>
<dbReference type="EMBL" id="CP048222">
    <property type="protein sequence ID" value="QHT66906.1"/>
    <property type="molecule type" value="Genomic_DNA"/>
</dbReference>
<evidence type="ECO:0000256" key="7">
    <source>
        <dbReference type="SAM" id="Phobius"/>
    </source>
</evidence>
<evidence type="ECO:0000313" key="12">
    <source>
        <dbReference type="Proteomes" id="UP000480178"/>
    </source>
</evidence>
<dbReference type="SMART" id="SM00388">
    <property type="entry name" value="HisKA"/>
    <property type="match status" value="1"/>
</dbReference>
<dbReference type="SMART" id="SM00387">
    <property type="entry name" value="HATPase_c"/>
    <property type="match status" value="1"/>
</dbReference>
<feature type="domain" description="PAS" evidence="9">
    <location>
        <begin position="820"/>
        <end position="871"/>
    </location>
</feature>
<dbReference type="SUPFAM" id="SSF55785">
    <property type="entry name" value="PYP-like sensor domain (PAS domain)"/>
    <property type="match status" value="5"/>
</dbReference>
<feature type="transmembrane region" description="Helical" evidence="7">
    <location>
        <begin position="54"/>
        <end position="72"/>
    </location>
</feature>
<evidence type="ECO:0000256" key="4">
    <source>
        <dbReference type="ARBA" id="ARBA00022679"/>
    </source>
</evidence>
<evidence type="ECO:0000256" key="2">
    <source>
        <dbReference type="ARBA" id="ARBA00012438"/>
    </source>
</evidence>
<dbReference type="SMART" id="SM00091">
    <property type="entry name" value="PAS"/>
    <property type="match status" value="5"/>
</dbReference>
<keyword evidence="3" id="KW-0597">Phosphoprotein</keyword>
<proteinExistence type="predicted"/>
<evidence type="ECO:0000256" key="6">
    <source>
        <dbReference type="SAM" id="Coils"/>
    </source>
</evidence>
<dbReference type="Gene3D" id="3.30.565.10">
    <property type="entry name" value="Histidine kinase-like ATPase, C-terminal domain"/>
    <property type="match status" value="1"/>
</dbReference>
<keyword evidence="6" id="KW-0175">Coiled coil</keyword>
<dbReference type="Pfam" id="PF08448">
    <property type="entry name" value="PAS_4"/>
    <property type="match status" value="2"/>
</dbReference>
<dbReference type="InterPro" id="IPR005467">
    <property type="entry name" value="His_kinase_dom"/>
</dbReference>
<dbReference type="Proteomes" id="UP000480178">
    <property type="component" value="Chromosome"/>
</dbReference>
<dbReference type="EC" id="2.7.13.3" evidence="2"/>
<feature type="domain" description="PAC" evidence="10">
    <location>
        <begin position="528"/>
        <end position="581"/>
    </location>
</feature>
<dbReference type="SUPFAM" id="SSF47384">
    <property type="entry name" value="Homodimeric domain of signal transducing histidine kinase"/>
    <property type="match status" value="1"/>
</dbReference>
<keyword evidence="5" id="KW-0418">Kinase</keyword>
<evidence type="ECO:0000259" key="8">
    <source>
        <dbReference type="PROSITE" id="PS50109"/>
    </source>
</evidence>
<dbReference type="AlphaFoldDB" id="A0A6C0GFX3"/>
<dbReference type="InterPro" id="IPR035965">
    <property type="entry name" value="PAS-like_dom_sf"/>
</dbReference>
<dbReference type="SUPFAM" id="SSF55874">
    <property type="entry name" value="ATPase domain of HSP90 chaperone/DNA topoisomerase II/histidine kinase"/>
    <property type="match status" value="1"/>
</dbReference>
<feature type="domain" description="PAS" evidence="9">
    <location>
        <begin position="335"/>
        <end position="405"/>
    </location>
</feature>
<dbReference type="KEGG" id="rhoz:GXP67_09665"/>
<evidence type="ECO:0000256" key="1">
    <source>
        <dbReference type="ARBA" id="ARBA00000085"/>
    </source>
</evidence>
<evidence type="ECO:0000256" key="3">
    <source>
        <dbReference type="ARBA" id="ARBA00022553"/>
    </source>
</evidence>
<dbReference type="Pfam" id="PF08447">
    <property type="entry name" value="PAS_3"/>
    <property type="match status" value="1"/>
</dbReference>
<feature type="domain" description="PAC" evidence="10">
    <location>
        <begin position="649"/>
        <end position="700"/>
    </location>
</feature>
<dbReference type="InterPro" id="IPR052162">
    <property type="entry name" value="Sensor_kinase/Photoreceptor"/>
</dbReference>
<dbReference type="SMART" id="SM00086">
    <property type="entry name" value="PAC"/>
    <property type="match status" value="3"/>
</dbReference>
<keyword evidence="12" id="KW-1185">Reference proteome</keyword>
<dbReference type="InterPro" id="IPR013655">
    <property type="entry name" value="PAS_fold_3"/>
</dbReference>
<name>A0A6C0GFX3_9BACT</name>
<dbReference type="InterPro" id="IPR004358">
    <property type="entry name" value="Sig_transdc_His_kin-like_C"/>
</dbReference>
<dbReference type="Gene3D" id="1.10.287.130">
    <property type="match status" value="1"/>
</dbReference>
<feature type="transmembrane region" description="Helical" evidence="7">
    <location>
        <begin position="216"/>
        <end position="234"/>
    </location>
</feature>
<dbReference type="PROSITE" id="PS50109">
    <property type="entry name" value="HIS_KIN"/>
    <property type="match status" value="1"/>
</dbReference>
<dbReference type="Gene3D" id="3.30.450.20">
    <property type="entry name" value="PAS domain"/>
    <property type="match status" value="5"/>
</dbReference>
<feature type="domain" description="Histidine kinase" evidence="8">
    <location>
        <begin position="966"/>
        <end position="1178"/>
    </location>
</feature>
<feature type="transmembrane region" description="Helical" evidence="7">
    <location>
        <begin position="84"/>
        <end position="104"/>
    </location>
</feature>
<keyword evidence="7" id="KW-0812">Transmembrane</keyword>
<feature type="domain" description="PAS" evidence="9">
    <location>
        <begin position="701"/>
        <end position="753"/>
    </location>
</feature>
<feature type="transmembrane region" description="Helical" evidence="7">
    <location>
        <begin position="116"/>
        <end position="136"/>
    </location>
</feature>
<accession>A0A6C0GFX3</accession>
<evidence type="ECO:0000259" key="10">
    <source>
        <dbReference type="PROSITE" id="PS50113"/>
    </source>
</evidence>
<protein>
    <recommendedName>
        <fullName evidence="2">histidine kinase</fullName>
        <ecNumber evidence="2">2.7.13.3</ecNumber>
    </recommendedName>
</protein>
<keyword evidence="7" id="KW-1133">Transmembrane helix</keyword>
<dbReference type="InterPro" id="IPR013656">
    <property type="entry name" value="PAS_4"/>
</dbReference>
<gene>
    <name evidence="11" type="ORF">GXP67_09665</name>
</gene>
<dbReference type="Pfam" id="PF02518">
    <property type="entry name" value="HATPase_c"/>
    <property type="match status" value="1"/>
</dbReference>
<dbReference type="InterPro" id="IPR000700">
    <property type="entry name" value="PAS-assoc_C"/>
</dbReference>
<dbReference type="InterPro" id="IPR000014">
    <property type="entry name" value="PAS"/>
</dbReference>
<dbReference type="Pfam" id="PF13426">
    <property type="entry name" value="PAS_9"/>
    <property type="match status" value="2"/>
</dbReference>
<feature type="transmembrane region" description="Helical" evidence="7">
    <location>
        <begin position="175"/>
        <end position="195"/>
    </location>
</feature>
<dbReference type="RefSeq" id="WP_162442958.1">
    <property type="nucleotide sequence ID" value="NZ_CP048222.1"/>
</dbReference>
<feature type="domain" description="PAS" evidence="9">
    <location>
        <begin position="582"/>
        <end position="625"/>
    </location>
</feature>
<dbReference type="InterPro" id="IPR003594">
    <property type="entry name" value="HATPase_dom"/>
</dbReference>
<sequence>MLLFNNLSEVRKLLFLSKLLTLFACIIGIAGVVGWVFSFPFFTAIDSSFAPIKFSTSVALVLVSLSVIALHLKTSLANALTKAASIFTALTGTLALLEADLYTLPLNWSLSQMPVVPALVFIITGTILTLFSFGLISHKYLQLTAVIIFFILFKDLLVYLFSWDIFLGAGAYPSASLHSVIAITALSVSLLLVHPDKGYMAVLFSQSLTGTLARRLFIFTLFLPFLLLLFILFLHRQSMISPAEGLLWFALLYTLTGAIILWYNLSKIHSLEKINEESHLALNLLNKQLSATNQELFMANEELTSNNEELISLNEKLAEAGKTIERLSAEAIQASENKYKQLTDSISDIFFAFDQEMRFTYWNKASEKFSGLRSEQAIGKSLYQLYPTMRNTTAEKCYLEALRTGQYQSCVYESKFIGKIFEVNVYPSQTGISVFTKDITQAKRIEKELKEKEERFELALWAANMGAWDWDIPSGRIIFDEQCAESWGYRLQDLEPHVDFWIRMVHQEDLPYVNAVVYEHLEGSTPFYRTEHRIKSQTGQWKWIMNSGKAIEWDENRKPLRVVGTILDITERKKAEQAILESKKKYKGLFESMSEAVFMIEQANYKLVDVNPGACAMYQYSREEMFQLTPKDLTAEPDEAPSIIKNLVENVPLRYHKRKNGEIFPVEISLSYFQLQETNYVFVIMRDITKRILAEEELRMQKEILQSIFDHLPIMIALFNKQGEFELVNKEWETKLGWPLEDMQGKDMMAEFYPELQLRQEVLEYMLSAMPGWKYFKIRIRSGAWLDTSWANVKLSDGRSIGIGQDVSQRKQAESKLLELQNRIEGIINSAMDAIITTDDNQRVVLFNKAAERMFDIKEEEMLGKDIHSLIPGRFRAQYTQHIREFEFSGKKNRDIGLNLTIFGLHSSGKEFPLEASISQMLVEEKKYYTVILRDITLRKKAEHQEKQLNRELILQNQQLQQFGYITSHNLRAPIANILGLTQIFNMEDLNDPINKVAIENIRKATLKLDDIIKDLNEILAYQKSIDTSKELIHFEHVLNDVSEAIITHINHSKATIIADFSAISKVFSIKSYINSVFQNMLTNAIKYRHPERVPIIKITSALTQEHIQISFEDNGMGIDLEKNKDKIFGMYKRFHYHVEGKGLGLHLVKTQVEALHGKIDVNSTLGEGTIFHIFLPK</sequence>